<evidence type="ECO:0000256" key="2">
    <source>
        <dbReference type="SAM" id="Coils"/>
    </source>
</evidence>
<dbReference type="CDD" id="cd00995">
    <property type="entry name" value="PBP2_NikA_DppA_OppA_like"/>
    <property type="match status" value="1"/>
</dbReference>
<comment type="subcellular location">
    <subcellularLocation>
        <location evidence="1">Cell membrane</location>
        <topology evidence="1">Lipid-anchor</topology>
    </subcellularLocation>
</comment>
<proteinExistence type="predicted"/>
<comment type="caution">
    <text evidence="6">The sequence shown here is derived from an EMBL/GenBank/DDBJ whole genome shotgun (WGS) entry which is preliminary data.</text>
</comment>
<reference evidence="6 7" key="1">
    <citation type="submission" date="2020-08" db="EMBL/GenBank/DDBJ databases">
        <title>Genomic Encyclopedia of Type Strains, Phase IV (KMG-IV): sequencing the most valuable type-strain genomes for metagenomic binning, comparative biology and taxonomic classification.</title>
        <authorList>
            <person name="Goeker M."/>
        </authorList>
    </citation>
    <scope>NUCLEOTIDE SEQUENCE [LARGE SCALE GENOMIC DNA]</scope>
    <source>
        <strain evidence="6 7">DSM 106146</strain>
    </source>
</reference>
<dbReference type="InterPro" id="IPR039424">
    <property type="entry name" value="SBP_5"/>
</dbReference>
<feature type="compositionally biased region" description="Low complexity" evidence="3">
    <location>
        <begin position="32"/>
        <end position="45"/>
    </location>
</feature>
<sequence>MKRRKLTRFLSGVMAVAMIGSLAACGGGDSGTTTDTGAAAESTGDSTADNGASTAPVSALSEIPINEPGTDATGHEGEQAPEGIQEGTTFTYWTNYEIPLYAPWMDNRAAVLSYQIYANLLVKYKGNGEDIRCDIAEDYEVSEDGLTWTFHIRDDAKFSDGCAVEASDFVATWDVMQTYQPRPFSSVESYEAVDEHTLVVHLSAPNPTFIYELPTQRIYGVVCQDELAKYGPEDNRSAVGCGPYTVEEYVSGERYVLKAVPDYWNADHQAHIETVELEIISDENTALMGLMDGSIDCMNTVDIEIMNNAVDNGMTLALIEDRINPYWLNAQQVEVLRDPVVREALCHMINWEEVSALVYDGLYPVGNSYFTGPEAPEFSDKHTYDPDLGIQMLEDAGYALEDIQFVILGDPDFTNMNVAITSQLNNLGLTGITTETYDGATCYGMLKSGTYDCFPVHNGYDPESPLTPFTMGLIEGGTQPCMFLKACDEEAYNEAVEIYNAAVASATLEEFQANMTELENIVQEQCLALGGLQVIRGYIFADNIRGAYISKTSAEIQMSFLYVAE</sequence>
<gene>
    <name evidence="6" type="ORF">HNP82_003179</name>
</gene>
<dbReference type="Gene3D" id="3.40.190.10">
    <property type="entry name" value="Periplasmic binding protein-like II"/>
    <property type="match status" value="1"/>
</dbReference>
<dbReference type="AlphaFoldDB" id="A0A7W8HCY4"/>
<dbReference type="Gene3D" id="3.10.105.10">
    <property type="entry name" value="Dipeptide-binding Protein, Domain 3"/>
    <property type="match status" value="1"/>
</dbReference>
<accession>A0A7W8HCY4</accession>
<organism evidence="6 7">
    <name type="scientific">Catenibacillus scindens</name>
    <dbReference type="NCBI Taxonomy" id="673271"/>
    <lineage>
        <taxon>Bacteria</taxon>
        <taxon>Bacillati</taxon>
        <taxon>Bacillota</taxon>
        <taxon>Clostridia</taxon>
        <taxon>Lachnospirales</taxon>
        <taxon>Lachnospiraceae</taxon>
        <taxon>Catenibacillus</taxon>
    </lineage>
</organism>
<feature type="chain" id="PRO_5039276731" evidence="4">
    <location>
        <begin position="27"/>
        <end position="565"/>
    </location>
</feature>
<keyword evidence="4" id="KW-0732">Signal</keyword>
<dbReference type="InterPro" id="IPR023765">
    <property type="entry name" value="SBP_5_CS"/>
</dbReference>
<feature type="coiled-coil region" evidence="2">
    <location>
        <begin position="501"/>
        <end position="528"/>
    </location>
</feature>
<evidence type="ECO:0000256" key="1">
    <source>
        <dbReference type="ARBA" id="ARBA00004193"/>
    </source>
</evidence>
<dbReference type="GO" id="GO:0005886">
    <property type="term" value="C:plasma membrane"/>
    <property type="evidence" value="ECO:0007669"/>
    <property type="project" value="UniProtKB-SubCell"/>
</dbReference>
<feature type="compositionally biased region" description="Polar residues" evidence="3">
    <location>
        <begin position="46"/>
        <end position="56"/>
    </location>
</feature>
<dbReference type="EMBL" id="JACHFW010000018">
    <property type="protein sequence ID" value="MBB5266025.1"/>
    <property type="molecule type" value="Genomic_DNA"/>
</dbReference>
<feature type="domain" description="Solute-binding protein family 5" evidence="5">
    <location>
        <begin position="134"/>
        <end position="471"/>
    </location>
</feature>
<dbReference type="SUPFAM" id="SSF53850">
    <property type="entry name" value="Periplasmic binding protein-like II"/>
    <property type="match status" value="1"/>
</dbReference>
<dbReference type="PANTHER" id="PTHR30290">
    <property type="entry name" value="PERIPLASMIC BINDING COMPONENT OF ABC TRANSPORTER"/>
    <property type="match status" value="1"/>
</dbReference>
<dbReference type="Proteomes" id="UP000543642">
    <property type="component" value="Unassembled WGS sequence"/>
</dbReference>
<evidence type="ECO:0000256" key="4">
    <source>
        <dbReference type="SAM" id="SignalP"/>
    </source>
</evidence>
<dbReference type="PROSITE" id="PS51257">
    <property type="entry name" value="PROKAR_LIPOPROTEIN"/>
    <property type="match status" value="1"/>
</dbReference>
<dbReference type="PROSITE" id="PS01040">
    <property type="entry name" value="SBP_BACTERIAL_5"/>
    <property type="match status" value="1"/>
</dbReference>
<evidence type="ECO:0000256" key="3">
    <source>
        <dbReference type="SAM" id="MobiDB-lite"/>
    </source>
</evidence>
<dbReference type="GO" id="GO:1904680">
    <property type="term" value="F:peptide transmembrane transporter activity"/>
    <property type="evidence" value="ECO:0007669"/>
    <property type="project" value="TreeGrafter"/>
</dbReference>
<evidence type="ECO:0000313" key="7">
    <source>
        <dbReference type="Proteomes" id="UP000543642"/>
    </source>
</evidence>
<feature type="signal peptide" evidence="4">
    <location>
        <begin position="1"/>
        <end position="26"/>
    </location>
</feature>
<evidence type="ECO:0000313" key="6">
    <source>
        <dbReference type="EMBL" id="MBB5266025.1"/>
    </source>
</evidence>
<keyword evidence="2" id="KW-0175">Coiled coil</keyword>
<feature type="region of interest" description="Disordered" evidence="3">
    <location>
        <begin position="32"/>
        <end position="85"/>
    </location>
</feature>
<dbReference type="RefSeq" id="WP_183776257.1">
    <property type="nucleotide sequence ID" value="NZ_JACHFW010000018.1"/>
</dbReference>
<protein>
    <submittedName>
        <fullName evidence="6">ABC-type transport system substrate-binding protein</fullName>
    </submittedName>
</protein>
<keyword evidence="7" id="KW-1185">Reference proteome</keyword>
<name>A0A7W8HCY4_9FIRM</name>
<dbReference type="InterPro" id="IPR000914">
    <property type="entry name" value="SBP_5_dom"/>
</dbReference>
<evidence type="ECO:0000259" key="5">
    <source>
        <dbReference type="Pfam" id="PF00496"/>
    </source>
</evidence>
<dbReference type="Pfam" id="PF00496">
    <property type="entry name" value="SBP_bac_5"/>
    <property type="match status" value="1"/>
</dbReference>
<dbReference type="GO" id="GO:0015833">
    <property type="term" value="P:peptide transport"/>
    <property type="evidence" value="ECO:0007669"/>
    <property type="project" value="TreeGrafter"/>
</dbReference>